<dbReference type="InterPro" id="IPR009061">
    <property type="entry name" value="DNA-bd_dom_put_sf"/>
</dbReference>
<keyword evidence="1" id="KW-0678">Repressor</keyword>
<gene>
    <name evidence="6" type="ORF">JOF28_001409</name>
</gene>
<dbReference type="PROSITE" id="PS50937">
    <property type="entry name" value="HTH_MERR_2"/>
    <property type="match status" value="1"/>
</dbReference>
<keyword evidence="4" id="KW-0804">Transcription</keyword>
<protein>
    <submittedName>
        <fullName evidence="6">DNA-binding transcriptional MerR regulator</fullName>
    </submittedName>
</protein>
<keyword evidence="3 6" id="KW-0238">DNA-binding</keyword>
<proteinExistence type="predicted"/>
<evidence type="ECO:0000256" key="3">
    <source>
        <dbReference type="ARBA" id="ARBA00023125"/>
    </source>
</evidence>
<organism evidence="6 7">
    <name type="scientific">Leucobacter exalbidus</name>
    <dbReference type="NCBI Taxonomy" id="662960"/>
    <lineage>
        <taxon>Bacteria</taxon>
        <taxon>Bacillati</taxon>
        <taxon>Actinomycetota</taxon>
        <taxon>Actinomycetes</taxon>
        <taxon>Micrococcales</taxon>
        <taxon>Microbacteriaceae</taxon>
        <taxon>Leucobacter</taxon>
    </lineage>
</organism>
<reference evidence="6" key="1">
    <citation type="submission" date="2021-02" db="EMBL/GenBank/DDBJ databases">
        <title>Sequencing the genomes of 1000 actinobacteria strains.</title>
        <authorList>
            <person name="Klenk H.-P."/>
        </authorList>
    </citation>
    <scope>NUCLEOTIDE SEQUENCE</scope>
    <source>
        <strain evidence="6">DSM 22850</strain>
    </source>
</reference>
<dbReference type="SUPFAM" id="SSF46955">
    <property type="entry name" value="Putative DNA-binding domain"/>
    <property type="match status" value="1"/>
</dbReference>
<dbReference type="Gene3D" id="1.10.1660.10">
    <property type="match status" value="1"/>
</dbReference>
<sequence length="118" mass="12822">MQIGELARRTGVSVRSLRYYEEQALLKPDRLANGYRRYAEGDVVAVQRIQTLLAAGLSSHKIERILPCLSQHDGGVALTCADLFGVLVAERDDMLGRIDALRASVAALDTVIAASPRS</sequence>
<dbReference type="PRINTS" id="PR00040">
    <property type="entry name" value="HTHMERR"/>
</dbReference>
<dbReference type="SMART" id="SM00422">
    <property type="entry name" value="HTH_MERR"/>
    <property type="match status" value="1"/>
</dbReference>
<dbReference type="Proteomes" id="UP000675163">
    <property type="component" value="Unassembled WGS sequence"/>
</dbReference>
<dbReference type="InterPro" id="IPR047057">
    <property type="entry name" value="MerR_fam"/>
</dbReference>
<dbReference type="Pfam" id="PF13411">
    <property type="entry name" value="MerR_1"/>
    <property type="match status" value="1"/>
</dbReference>
<evidence type="ECO:0000256" key="1">
    <source>
        <dbReference type="ARBA" id="ARBA00022491"/>
    </source>
</evidence>
<dbReference type="PANTHER" id="PTHR30204">
    <property type="entry name" value="REDOX-CYCLING DRUG-SENSING TRANSCRIPTIONAL ACTIVATOR SOXR"/>
    <property type="match status" value="1"/>
</dbReference>
<name>A0A940T3I0_9MICO</name>
<evidence type="ECO:0000313" key="6">
    <source>
        <dbReference type="EMBL" id="MBP1326177.1"/>
    </source>
</evidence>
<dbReference type="GO" id="GO:0003700">
    <property type="term" value="F:DNA-binding transcription factor activity"/>
    <property type="evidence" value="ECO:0007669"/>
    <property type="project" value="InterPro"/>
</dbReference>
<feature type="domain" description="HTH merR-type" evidence="5">
    <location>
        <begin position="1"/>
        <end position="68"/>
    </location>
</feature>
<dbReference type="RefSeq" id="WP_209705127.1">
    <property type="nucleotide sequence ID" value="NZ_JAFIDA010000001.1"/>
</dbReference>
<evidence type="ECO:0000256" key="4">
    <source>
        <dbReference type="ARBA" id="ARBA00023163"/>
    </source>
</evidence>
<dbReference type="EMBL" id="JAFIDA010000001">
    <property type="protein sequence ID" value="MBP1326177.1"/>
    <property type="molecule type" value="Genomic_DNA"/>
</dbReference>
<dbReference type="CDD" id="cd01282">
    <property type="entry name" value="HTH_MerR-like_sg3"/>
    <property type="match status" value="1"/>
</dbReference>
<dbReference type="PANTHER" id="PTHR30204:SF69">
    <property type="entry name" value="MERR-FAMILY TRANSCRIPTIONAL REGULATOR"/>
    <property type="match status" value="1"/>
</dbReference>
<evidence type="ECO:0000313" key="7">
    <source>
        <dbReference type="Proteomes" id="UP000675163"/>
    </source>
</evidence>
<comment type="caution">
    <text evidence="6">The sequence shown here is derived from an EMBL/GenBank/DDBJ whole genome shotgun (WGS) entry which is preliminary data.</text>
</comment>
<evidence type="ECO:0000259" key="5">
    <source>
        <dbReference type="PROSITE" id="PS50937"/>
    </source>
</evidence>
<accession>A0A940T3I0</accession>
<dbReference type="GO" id="GO:0003677">
    <property type="term" value="F:DNA binding"/>
    <property type="evidence" value="ECO:0007669"/>
    <property type="project" value="UniProtKB-KW"/>
</dbReference>
<dbReference type="AlphaFoldDB" id="A0A940T3I0"/>
<keyword evidence="2" id="KW-0805">Transcription regulation</keyword>
<evidence type="ECO:0000256" key="2">
    <source>
        <dbReference type="ARBA" id="ARBA00023015"/>
    </source>
</evidence>
<dbReference type="InterPro" id="IPR000551">
    <property type="entry name" value="MerR-type_HTH_dom"/>
</dbReference>
<keyword evidence="7" id="KW-1185">Reference proteome</keyword>